<dbReference type="GeneID" id="54487722"/>
<dbReference type="InterPro" id="IPR036864">
    <property type="entry name" value="Zn2-C6_fun-type_DNA-bd_sf"/>
</dbReference>
<dbReference type="AlphaFoldDB" id="A0A6A6WGU4"/>
<reference evidence="3" key="1">
    <citation type="journal article" date="2020" name="Stud. Mycol.">
        <title>101 Dothideomycetes genomes: a test case for predicting lifestyles and emergence of pathogens.</title>
        <authorList>
            <person name="Haridas S."/>
            <person name="Albert R."/>
            <person name="Binder M."/>
            <person name="Bloem J."/>
            <person name="Labutti K."/>
            <person name="Salamov A."/>
            <person name="Andreopoulos B."/>
            <person name="Baker S."/>
            <person name="Barry K."/>
            <person name="Bills G."/>
            <person name="Bluhm B."/>
            <person name="Cannon C."/>
            <person name="Castanera R."/>
            <person name="Culley D."/>
            <person name="Daum C."/>
            <person name="Ezra D."/>
            <person name="Gonzalez J."/>
            <person name="Henrissat B."/>
            <person name="Kuo A."/>
            <person name="Liang C."/>
            <person name="Lipzen A."/>
            <person name="Lutzoni F."/>
            <person name="Magnuson J."/>
            <person name="Mondo S."/>
            <person name="Nolan M."/>
            <person name="Ohm R."/>
            <person name="Pangilinan J."/>
            <person name="Park H.-J."/>
            <person name="Ramirez L."/>
            <person name="Alfaro M."/>
            <person name="Sun H."/>
            <person name="Tritt A."/>
            <person name="Yoshinaga Y."/>
            <person name="Zwiers L.-H."/>
            <person name="Turgeon B."/>
            <person name="Goodwin S."/>
            <person name="Spatafora J."/>
            <person name="Crous P."/>
            <person name="Grigoriev I."/>
        </authorList>
    </citation>
    <scope>NUCLEOTIDE SEQUENCE</scope>
    <source>
        <strain evidence="3">CBS 121739</strain>
    </source>
</reference>
<evidence type="ECO:0000259" key="2">
    <source>
        <dbReference type="PROSITE" id="PS50048"/>
    </source>
</evidence>
<dbReference type="OrthoDB" id="2991872at2759"/>
<dbReference type="InterPro" id="IPR053175">
    <property type="entry name" value="DHMBA_Reg_Transcription_Factor"/>
</dbReference>
<dbReference type="PANTHER" id="PTHR38791">
    <property type="entry name" value="ZN(II)2CYS6 TRANSCRIPTION FACTOR (EUROFUNG)-RELATED-RELATED"/>
    <property type="match status" value="1"/>
</dbReference>
<dbReference type="InterPro" id="IPR001138">
    <property type="entry name" value="Zn2Cys6_DnaBD"/>
</dbReference>
<dbReference type="PROSITE" id="PS00463">
    <property type="entry name" value="ZN2_CY6_FUNGAL_1"/>
    <property type="match status" value="1"/>
</dbReference>
<dbReference type="SMART" id="SM00066">
    <property type="entry name" value="GAL4"/>
    <property type="match status" value="1"/>
</dbReference>
<proteinExistence type="predicted"/>
<dbReference type="SUPFAM" id="SSF57701">
    <property type="entry name" value="Zn2/Cys6 DNA-binding domain"/>
    <property type="match status" value="1"/>
</dbReference>
<evidence type="ECO:0000256" key="1">
    <source>
        <dbReference type="ARBA" id="ARBA00023242"/>
    </source>
</evidence>
<keyword evidence="4" id="KW-1185">Reference proteome</keyword>
<name>A0A6A6WGU4_9PEZI</name>
<dbReference type="Gene3D" id="4.10.240.10">
    <property type="entry name" value="Zn(2)-C6 fungal-type DNA-binding domain"/>
    <property type="match status" value="1"/>
</dbReference>
<protein>
    <recommendedName>
        <fullName evidence="2">Zn(2)-C6 fungal-type domain-containing protein</fullName>
    </recommendedName>
</protein>
<dbReference type="EMBL" id="ML996568">
    <property type="protein sequence ID" value="KAF2760371.1"/>
    <property type="molecule type" value="Genomic_DNA"/>
</dbReference>
<sequence length="546" mass="61023">MASRGCGTCRKRRVKCDGAQPICNRCQKAKVKCDGVQNSFLFLNENEYAVGRRKRPRGPNVKGSSIVEKQVEQQVEQPNLGKDLVIFETSSTTPVDSVVMDLDNYSILPALNVPLEDQAIAYFSRHHETPHGMPEMVQGHMRFAFAGWILSSNVSILERAVSAVAHAIFGRARQNQAALSAGMAFYAEALARTNTALRSPQDATNDDVVLSAMLLSFYENCMMDRKQALLEDNIRRLASRSFAHHDGAISLLKLRRQHSDRTSVSLQIDKLVRRQLLRTLLLRSMPVPMLLRDGAQFGEEGIALEFDRCLVIAAKLRSQNLALNLDSTKPALSDSCEKMDSIRVLLSEAQALEDTLAMWALDLPMENWYSTYATEHDGQAETKDRIFGDMAHIYPTVGHAGMWNRYRVIRLITNDIMIKVLSALSRSQGFDQHDLVKTINSRISRLYEELCLSVPYMLGLIGSRPVATDMPLMAKAPTSFKEAVTVTNASLLCWPLAMLVTATYVPKRFDKYLTDRLLDCSIIIDDGVLERIAVSTRQPRPALSAT</sequence>
<feature type="domain" description="Zn(2)-C6 fungal-type" evidence="2">
    <location>
        <begin position="5"/>
        <end position="33"/>
    </location>
</feature>
<dbReference type="PROSITE" id="PS50048">
    <property type="entry name" value="ZN2_CY6_FUNGAL_2"/>
    <property type="match status" value="1"/>
</dbReference>
<evidence type="ECO:0000313" key="4">
    <source>
        <dbReference type="Proteomes" id="UP000799437"/>
    </source>
</evidence>
<gene>
    <name evidence="3" type="ORF">EJ05DRAFT_498328</name>
</gene>
<dbReference type="GO" id="GO:0008270">
    <property type="term" value="F:zinc ion binding"/>
    <property type="evidence" value="ECO:0007669"/>
    <property type="project" value="InterPro"/>
</dbReference>
<organism evidence="3 4">
    <name type="scientific">Pseudovirgaria hyperparasitica</name>
    <dbReference type="NCBI Taxonomy" id="470096"/>
    <lineage>
        <taxon>Eukaryota</taxon>
        <taxon>Fungi</taxon>
        <taxon>Dikarya</taxon>
        <taxon>Ascomycota</taxon>
        <taxon>Pezizomycotina</taxon>
        <taxon>Dothideomycetes</taxon>
        <taxon>Dothideomycetes incertae sedis</taxon>
        <taxon>Acrospermales</taxon>
        <taxon>Acrospermaceae</taxon>
        <taxon>Pseudovirgaria</taxon>
    </lineage>
</organism>
<dbReference type="Pfam" id="PF00172">
    <property type="entry name" value="Zn_clus"/>
    <property type="match status" value="1"/>
</dbReference>
<dbReference type="GO" id="GO:0000981">
    <property type="term" value="F:DNA-binding transcription factor activity, RNA polymerase II-specific"/>
    <property type="evidence" value="ECO:0007669"/>
    <property type="project" value="InterPro"/>
</dbReference>
<dbReference type="Proteomes" id="UP000799437">
    <property type="component" value="Unassembled WGS sequence"/>
</dbReference>
<dbReference type="PANTHER" id="PTHR38791:SF13">
    <property type="entry name" value="ZN(2)-C6 FUNGAL-TYPE DOMAIN-CONTAINING PROTEIN"/>
    <property type="match status" value="1"/>
</dbReference>
<dbReference type="RefSeq" id="XP_033602822.1">
    <property type="nucleotide sequence ID" value="XM_033746668.1"/>
</dbReference>
<accession>A0A6A6WGU4</accession>
<evidence type="ECO:0000313" key="3">
    <source>
        <dbReference type="EMBL" id="KAF2760371.1"/>
    </source>
</evidence>
<keyword evidence="1" id="KW-0539">Nucleus</keyword>
<dbReference type="CDD" id="cd00067">
    <property type="entry name" value="GAL4"/>
    <property type="match status" value="1"/>
</dbReference>